<protein>
    <submittedName>
        <fullName evidence="2">Uncharacterized protein</fullName>
    </submittedName>
</protein>
<dbReference type="EMBL" id="VITF01000026">
    <property type="protein sequence ID" value="TWA59245.1"/>
    <property type="molecule type" value="Genomic_DNA"/>
</dbReference>
<sequence>MRKSDLPAPTKGATPPAKPRKITKKVRAAIDALISGRAKTHEEAAAIAGCARESVSRALKRPEVLEEIRLQVERQLKGKTLARAAGKLDQLIDADSENVAFRATELALGLNGFQPPQRGTTVQTNVNVGWTIDLRTNADGPGQFQCDSACGGVIIDAEPVEQGGGLA</sequence>
<name>A0A560AFW5_AZOBR</name>
<evidence type="ECO:0000256" key="1">
    <source>
        <dbReference type="SAM" id="MobiDB-lite"/>
    </source>
</evidence>
<evidence type="ECO:0000313" key="2">
    <source>
        <dbReference type="EMBL" id="TWA59245.1"/>
    </source>
</evidence>
<organism evidence="2 3">
    <name type="scientific">Azospirillum brasilense</name>
    <dbReference type="NCBI Taxonomy" id="192"/>
    <lineage>
        <taxon>Bacteria</taxon>
        <taxon>Pseudomonadati</taxon>
        <taxon>Pseudomonadota</taxon>
        <taxon>Alphaproteobacteria</taxon>
        <taxon>Rhodospirillales</taxon>
        <taxon>Azospirillaceae</taxon>
        <taxon>Azospirillum</taxon>
    </lineage>
</organism>
<dbReference type="AlphaFoldDB" id="A0A560AFW5"/>
<gene>
    <name evidence="2" type="ORF">FBZ82_1266</name>
</gene>
<reference evidence="2 3" key="1">
    <citation type="submission" date="2019-06" db="EMBL/GenBank/DDBJ databases">
        <title>Genomic Encyclopedia of Type Strains, Phase IV (KMG-V): Genome sequencing to study the core and pangenomes of soil and plant-associated prokaryotes.</title>
        <authorList>
            <person name="Whitman W."/>
        </authorList>
    </citation>
    <scope>NUCLEOTIDE SEQUENCE [LARGE SCALE GENOMIC DNA]</scope>
    <source>
        <strain evidence="2 3">BR 11796</strain>
    </source>
</reference>
<comment type="caution">
    <text evidence="2">The sequence shown here is derived from an EMBL/GenBank/DDBJ whole genome shotgun (WGS) entry which is preliminary data.</text>
</comment>
<feature type="region of interest" description="Disordered" evidence="1">
    <location>
        <begin position="1"/>
        <end position="22"/>
    </location>
</feature>
<evidence type="ECO:0000313" key="3">
    <source>
        <dbReference type="Proteomes" id="UP000316083"/>
    </source>
</evidence>
<accession>A0A560AFW5</accession>
<proteinExistence type="predicted"/>
<dbReference type="RefSeq" id="WP_145679948.1">
    <property type="nucleotide sequence ID" value="NZ_VITF01000026.1"/>
</dbReference>
<dbReference type="Proteomes" id="UP000316083">
    <property type="component" value="Unassembled WGS sequence"/>
</dbReference>